<keyword evidence="5 8" id="KW-0472">Membrane</keyword>
<dbReference type="Proteomes" id="UP000306102">
    <property type="component" value="Unassembled WGS sequence"/>
</dbReference>
<dbReference type="GO" id="GO:0071763">
    <property type="term" value="P:nuclear membrane organization"/>
    <property type="evidence" value="ECO:0007669"/>
    <property type="project" value="TreeGrafter"/>
</dbReference>
<proteinExistence type="predicted"/>
<feature type="compositionally biased region" description="Low complexity" evidence="7">
    <location>
        <begin position="22"/>
        <end position="35"/>
    </location>
</feature>
<dbReference type="EMBL" id="SDRB02008097">
    <property type="protein sequence ID" value="THG09988.1"/>
    <property type="molecule type" value="Genomic_DNA"/>
</dbReference>
<keyword evidence="4 8" id="KW-1133">Transmembrane helix</keyword>
<dbReference type="GO" id="GO:0005637">
    <property type="term" value="C:nuclear inner membrane"/>
    <property type="evidence" value="ECO:0007669"/>
    <property type="project" value="UniProtKB-SubCell"/>
</dbReference>
<evidence type="ECO:0000313" key="10">
    <source>
        <dbReference type="EMBL" id="THG09988.1"/>
    </source>
</evidence>
<comment type="caution">
    <text evidence="10">The sequence shown here is derived from an EMBL/GenBank/DDBJ whole genome shotgun (WGS) entry which is preliminary data.</text>
</comment>
<sequence length="396" mass="44905">MASTPKKRQKPDPINPNRKSKPTTNNPNSSSSSSSQSLLIEPPTSLFPSKSEFLRLVSVVFIAASVAVACNYAVTILNRHPKPFCDTNADFDYSLSDSCEPCPSNGECSEGKLECVRGYRKNAKLCVEDGDINETAKKLSELVETRICGAYAQFLCEGTGTVWFQEDKLWKDLDEFKLMDNHGLDGPIYAYAKQRAMEAVDILLETRTNIQGNKEFKCPDLLVERYKPITCYIRLWIAKHALILVPLCVMLIGSTWLLLRVRQRCYLSTRSEQLYNQVCDILEEHALISRSLNGEGEPWVVASWLRDHLLLPKERKDLTLWKKVEELVQEDSRLDQYPKLVKGESKVVWEWQVEGSLSSARKRKKADESKLKLGEGINPSSTRQGWRLKAGELLNS</sequence>
<keyword evidence="2" id="KW-0597">Phosphoprotein</keyword>
<feature type="region of interest" description="Disordered" evidence="7">
    <location>
        <begin position="360"/>
        <end position="383"/>
    </location>
</feature>
<dbReference type="PANTHER" id="PTHR47808">
    <property type="entry name" value="INNER NUCLEAR MEMBRANE PROTEIN HEH2-RELATED"/>
    <property type="match status" value="1"/>
</dbReference>
<accession>A0A4S4E2E9</accession>
<dbReference type="InterPro" id="IPR044780">
    <property type="entry name" value="Heh2/Src1"/>
</dbReference>
<comment type="subcellular location">
    <subcellularLocation>
        <location evidence="1">Nucleus inner membrane</location>
    </subcellularLocation>
</comment>
<evidence type="ECO:0000256" key="2">
    <source>
        <dbReference type="ARBA" id="ARBA00022553"/>
    </source>
</evidence>
<dbReference type="InterPro" id="IPR018996">
    <property type="entry name" value="Man1/Src1-like_C"/>
</dbReference>
<dbReference type="Pfam" id="PF09402">
    <property type="entry name" value="MSC"/>
    <property type="match status" value="1"/>
</dbReference>
<dbReference type="Gene3D" id="1.10.10.1180">
    <property type="entry name" value="MAN1, winged-helix domain"/>
    <property type="match status" value="1"/>
</dbReference>
<dbReference type="GO" id="GO:0003682">
    <property type="term" value="F:chromatin binding"/>
    <property type="evidence" value="ECO:0007669"/>
    <property type="project" value="InterPro"/>
</dbReference>
<organism evidence="10 11">
    <name type="scientific">Camellia sinensis var. sinensis</name>
    <name type="common">China tea</name>
    <dbReference type="NCBI Taxonomy" id="542762"/>
    <lineage>
        <taxon>Eukaryota</taxon>
        <taxon>Viridiplantae</taxon>
        <taxon>Streptophyta</taxon>
        <taxon>Embryophyta</taxon>
        <taxon>Tracheophyta</taxon>
        <taxon>Spermatophyta</taxon>
        <taxon>Magnoliopsida</taxon>
        <taxon>eudicotyledons</taxon>
        <taxon>Gunneridae</taxon>
        <taxon>Pentapetalae</taxon>
        <taxon>asterids</taxon>
        <taxon>Ericales</taxon>
        <taxon>Theaceae</taxon>
        <taxon>Camellia</taxon>
    </lineage>
</organism>
<evidence type="ECO:0000256" key="7">
    <source>
        <dbReference type="SAM" id="MobiDB-lite"/>
    </source>
</evidence>
<reference evidence="10 11" key="1">
    <citation type="journal article" date="2018" name="Proc. Natl. Acad. Sci. U.S.A.">
        <title>Draft genome sequence of Camellia sinensis var. sinensis provides insights into the evolution of the tea genome and tea quality.</title>
        <authorList>
            <person name="Wei C."/>
            <person name="Yang H."/>
            <person name="Wang S."/>
            <person name="Zhao J."/>
            <person name="Liu C."/>
            <person name="Gao L."/>
            <person name="Xia E."/>
            <person name="Lu Y."/>
            <person name="Tai Y."/>
            <person name="She G."/>
            <person name="Sun J."/>
            <person name="Cao H."/>
            <person name="Tong W."/>
            <person name="Gao Q."/>
            <person name="Li Y."/>
            <person name="Deng W."/>
            <person name="Jiang X."/>
            <person name="Wang W."/>
            <person name="Chen Q."/>
            <person name="Zhang S."/>
            <person name="Li H."/>
            <person name="Wu J."/>
            <person name="Wang P."/>
            <person name="Li P."/>
            <person name="Shi C."/>
            <person name="Zheng F."/>
            <person name="Jian J."/>
            <person name="Huang B."/>
            <person name="Shan D."/>
            <person name="Shi M."/>
            <person name="Fang C."/>
            <person name="Yue Y."/>
            <person name="Li F."/>
            <person name="Li D."/>
            <person name="Wei S."/>
            <person name="Han B."/>
            <person name="Jiang C."/>
            <person name="Yin Y."/>
            <person name="Xia T."/>
            <person name="Zhang Z."/>
            <person name="Bennetzen J.L."/>
            <person name="Zhao S."/>
            <person name="Wan X."/>
        </authorList>
    </citation>
    <scope>NUCLEOTIDE SEQUENCE [LARGE SCALE GENOMIC DNA]</scope>
    <source>
        <strain evidence="11">cv. Shuchazao</strain>
        <tissue evidence="10">Leaf</tissue>
    </source>
</reference>
<evidence type="ECO:0000313" key="11">
    <source>
        <dbReference type="Proteomes" id="UP000306102"/>
    </source>
</evidence>
<dbReference type="GO" id="GO:0034399">
    <property type="term" value="C:nuclear periphery"/>
    <property type="evidence" value="ECO:0007669"/>
    <property type="project" value="TreeGrafter"/>
</dbReference>
<dbReference type="STRING" id="542762.A0A4S4E2E9"/>
<dbReference type="InterPro" id="IPR041885">
    <property type="entry name" value="MAN1_winged_helix_dom"/>
</dbReference>
<dbReference type="PANTHER" id="PTHR47808:SF2">
    <property type="entry name" value="LEM DOMAIN-CONTAINING PROTEIN 2"/>
    <property type="match status" value="1"/>
</dbReference>
<keyword evidence="3 8" id="KW-0812">Transmembrane</keyword>
<protein>
    <recommendedName>
        <fullName evidence="9">Man1/Src1-like C-terminal domain-containing protein</fullName>
    </recommendedName>
</protein>
<evidence type="ECO:0000256" key="4">
    <source>
        <dbReference type="ARBA" id="ARBA00022989"/>
    </source>
</evidence>
<evidence type="ECO:0000256" key="5">
    <source>
        <dbReference type="ARBA" id="ARBA00023136"/>
    </source>
</evidence>
<feature type="transmembrane region" description="Helical" evidence="8">
    <location>
        <begin position="53"/>
        <end position="74"/>
    </location>
</feature>
<keyword evidence="11" id="KW-1185">Reference proteome</keyword>
<keyword evidence="6" id="KW-0539">Nucleus</keyword>
<feature type="region of interest" description="Disordered" evidence="7">
    <location>
        <begin position="1"/>
        <end position="40"/>
    </location>
</feature>
<gene>
    <name evidence="10" type="ORF">TEA_012682</name>
</gene>
<evidence type="ECO:0000256" key="3">
    <source>
        <dbReference type="ARBA" id="ARBA00022692"/>
    </source>
</evidence>
<feature type="domain" description="Man1/Src1-like C-terminal" evidence="9">
    <location>
        <begin position="90"/>
        <end position="351"/>
    </location>
</feature>
<evidence type="ECO:0000256" key="8">
    <source>
        <dbReference type="SAM" id="Phobius"/>
    </source>
</evidence>
<evidence type="ECO:0000256" key="1">
    <source>
        <dbReference type="ARBA" id="ARBA00004540"/>
    </source>
</evidence>
<dbReference type="GO" id="GO:0005783">
    <property type="term" value="C:endoplasmic reticulum"/>
    <property type="evidence" value="ECO:0007669"/>
    <property type="project" value="TreeGrafter"/>
</dbReference>
<name>A0A4S4E2E9_CAMSN</name>
<evidence type="ECO:0000259" key="9">
    <source>
        <dbReference type="Pfam" id="PF09402"/>
    </source>
</evidence>
<evidence type="ECO:0000256" key="6">
    <source>
        <dbReference type="ARBA" id="ARBA00023242"/>
    </source>
</evidence>
<feature type="transmembrane region" description="Helical" evidence="8">
    <location>
        <begin position="241"/>
        <end position="259"/>
    </location>
</feature>
<dbReference type="AlphaFoldDB" id="A0A4S4E2E9"/>